<accession>A0ABP1RBX6</accession>
<feature type="compositionally biased region" description="Low complexity" evidence="1">
    <location>
        <begin position="38"/>
        <end position="65"/>
    </location>
</feature>
<comment type="caution">
    <text evidence="2">The sequence shown here is derived from an EMBL/GenBank/DDBJ whole genome shotgun (WGS) entry which is preliminary data.</text>
</comment>
<protein>
    <submittedName>
        <fullName evidence="2">Uncharacterized protein</fullName>
    </submittedName>
</protein>
<organism evidence="2 3">
    <name type="scientific">Orchesella dallaii</name>
    <dbReference type="NCBI Taxonomy" id="48710"/>
    <lineage>
        <taxon>Eukaryota</taxon>
        <taxon>Metazoa</taxon>
        <taxon>Ecdysozoa</taxon>
        <taxon>Arthropoda</taxon>
        <taxon>Hexapoda</taxon>
        <taxon>Collembola</taxon>
        <taxon>Entomobryomorpha</taxon>
        <taxon>Entomobryoidea</taxon>
        <taxon>Orchesellidae</taxon>
        <taxon>Orchesellinae</taxon>
        <taxon>Orchesella</taxon>
    </lineage>
</organism>
<dbReference type="EMBL" id="CAXLJM020000066">
    <property type="protein sequence ID" value="CAL8121678.1"/>
    <property type="molecule type" value="Genomic_DNA"/>
</dbReference>
<sequence length="107" mass="12074">MKSSNNKLPSSQAPCELYQEEDGRSCRNINLESTFGGSNNNSSRQQQQRSIISILPATTNTNNNTTSVRKPQVLCSCWMCGGLERENNYQAFRKTKSILQLINQPQF</sequence>
<evidence type="ECO:0000313" key="2">
    <source>
        <dbReference type="EMBL" id="CAL8121678.1"/>
    </source>
</evidence>
<reference evidence="2 3" key="1">
    <citation type="submission" date="2024-08" db="EMBL/GenBank/DDBJ databases">
        <authorList>
            <person name="Cucini C."/>
            <person name="Frati F."/>
        </authorList>
    </citation>
    <scope>NUCLEOTIDE SEQUENCE [LARGE SCALE GENOMIC DNA]</scope>
</reference>
<dbReference type="Proteomes" id="UP001642540">
    <property type="component" value="Unassembled WGS sequence"/>
</dbReference>
<gene>
    <name evidence="2" type="ORF">ODALV1_LOCUS19489</name>
</gene>
<evidence type="ECO:0000256" key="1">
    <source>
        <dbReference type="SAM" id="MobiDB-lite"/>
    </source>
</evidence>
<keyword evidence="3" id="KW-1185">Reference proteome</keyword>
<proteinExistence type="predicted"/>
<name>A0ABP1RBX6_9HEXA</name>
<feature type="region of interest" description="Disordered" evidence="1">
    <location>
        <begin position="29"/>
        <end position="65"/>
    </location>
</feature>
<evidence type="ECO:0000313" key="3">
    <source>
        <dbReference type="Proteomes" id="UP001642540"/>
    </source>
</evidence>